<proteinExistence type="predicted"/>
<organism evidence="1">
    <name type="scientific">Salmonella phage FSL SP-049</name>
    <dbReference type="NCBI Taxonomy" id="1173751"/>
    <lineage>
        <taxon>Viruses</taxon>
        <taxon>Duplodnaviria</taxon>
        <taxon>Heunggongvirae</taxon>
        <taxon>Uroviricota</taxon>
        <taxon>Caudoviricetes</taxon>
        <taxon>Sarkviridae</taxon>
        <taxon>Guernseyvirinae</taxon>
        <taxon>Cornellvirus</taxon>
        <taxon>Cornellvirus SP31</taxon>
    </lineage>
</organism>
<gene>
    <name evidence="1" type="ORF">SP049_00280</name>
</gene>
<evidence type="ECO:0000313" key="1">
    <source>
        <dbReference type="EMBL" id="AGF88977.1"/>
    </source>
</evidence>
<protein>
    <submittedName>
        <fullName evidence="1">Uncharacterized protein</fullName>
    </submittedName>
</protein>
<accession>S4TVM4</accession>
<reference evidence="1" key="1">
    <citation type="journal article" date="2013" name="BMC Genomics">
        <title>Genomic characterization provides new insight into Salmonella phage diversity.</title>
        <authorList>
            <person name="Moreno Switt A.I."/>
            <person name="Orsi R.H."/>
            <person name="den Bakker H.C."/>
            <person name="Vongkamjan K."/>
            <person name="Altier C."/>
            <person name="Wiedmann M."/>
        </authorList>
    </citation>
    <scope>NUCLEOTIDE SEQUENCE</scope>
</reference>
<name>S4TVM4_9CAUD</name>
<sequence length="61" mass="6933">MNKAAVFYAVVEHGTLACVSIVHERYEEVKAVFPDKEKAQKLVDKYPDEKLRIIAVSITKL</sequence>
<dbReference type="EMBL" id="KC139559">
    <property type="protein sequence ID" value="AGF88977.1"/>
    <property type="molecule type" value="Genomic_DNA"/>
</dbReference>